<dbReference type="GO" id="GO:0008270">
    <property type="term" value="F:zinc ion binding"/>
    <property type="evidence" value="ECO:0007669"/>
    <property type="project" value="InterPro"/>
</dbReference>
<dbReference type="InterPro" id="IPR007219">
    <property type="entry name" value="XnlR_reg_dom"/>
</dbReference>
<dbReference type="EMBL" id="AMGY01000008">
    <property type="protein sequence ID" value="EXJ79069.1"/>
    <property type="molecule type" value="Genomic_DNA"/>
</dbReference>
<evidence type="ECO:0000256" key="1">
    <source>
        <dbReference type="ARBA" id="ARBA00022723"/>
    </source>
</evidence>
<dbReference type="SMART" id="SM00906">
    <property type="entry name" value="Fungal_trans"/>
    <property type="match status" value="1"/>
</dbReference>
<dbReference type="GeneID" id="19172657"/>
<keyword evidence="2" id="KW-0805">Transcription regulation</keyword>
<keyword evidence="5" id="KW-0539">Nucleus</keyword>
<dbReference type="STRING" id="1182542.W9Y9K4"/>
<keyword evidence="4" id="KW-0804">Transcription</keyword>
<dbReference type="Gene3D" id="4.10.240.10">
    <property type="entry name" value="Zn(2)-C6 fungal-type DNA-binding domain"/>
    <property type="match status" value="1"/>
</dbReference>
<evidence type="ECO:0000313" key="9">
    <source>
        <dbReference type="Proteomes" id="UP000019478"/>
    </source>
</evidence>
<dbReference type="Pfam" id="PF04082">
    <property type="entry name" value="Fungal_trans"/>
    <property type="match status" value="1"/>
</dbReference>
<evidence type="ECO:0000259" key="7">
    <source>
        <dbReference type="PROSITE" id="PS50048"/>
    </source>
</evidence>
<dbReference type="OrthoDB" id="1924787at2759"/>
<feature type="region of interest" description="Disordered" evidence="6">
    <location>
        <begin position="98"/>
        <end position="168"/>
    </location>
</feature>
<accession>W9Y9K4</accession>
<keyword evidence="3" id="KW-0238">DNA-binding</keyword>
<comment type="caution">
    <text evidence="8">The sequence shown here is derived from an EMBL/GenBank/DDBJ whole genome shotgun (WGS) entry which is preliminary data.</text>
</comment>
<dbReference type="InterPro" id="IPR036864">
    <property type="entry name" value="Zn2-C6_fun-type_DNA-bd_sf"/>
</dbReference>
<keyword evidence="9" id="KW-1185">Reference proteome</keyword>
<evidence type="ECO:0000256" key="6">
    <source>
        <dbReference type="SAM" id="MobiDB-lite"/>
    </source>
</evidence>
<dbReference type="GO" id="GO:0000981">
    <property type="term" value="F:DNA-binding transcription factor activity, RNA polymerase II-specific"/>
    <property type="evidence" value="ECO:0007669"/>
    <property type="project" value="InterPro"/>
</dbReference>
<organism evidence="8 9">
    <name type="scientific">Capronia epimyces CBS 606.96</name>
    <dbReference type="NCBI Taxonomy" id="1182542"/>
    <lineage>
        <taxon>Eukaryota</taxon>
        <taxon>Fungi</taxon>
        <taxon>Dikarya</taxon>
        <taxon>Ascomycota</taxon>
        <taxon>Pezizomycotina</taxon>
        <taxon>Eurotiomycetes</taxon>
        <taxon>Chaetothyriomycetidae</taxon>
        <taxon>Chaetothyriales</taxon>
        <taxon>Herpotrichiellaceae</taxon>
        <taxon>Capronia</taxon>
    </lineage>
</organism>
<dbReference type="GO" id="GO:0001080">
    <property type="term" value="P:nitrogen catabolite activation of transcription from RNA polymerase II promoter"/>
    <property type="evidence" value="ECO:0007669"/>
    <property type="project" value="TreeGrafter"/>
</dbReference>
<dbReference type="GO" id="GO:0006351">
    <property type="term" value="P:DNA-templated transcription"/>
    <property type="evidence" value="ECO:0007669"/>
    <property type="project" value="InterPro"/>
</dbReference>
<evidence type="ECO:0000313" key="8">
    <source>
        <dbReference type="EMBL" id="EXJ79069.1"/>
    </source>
</evidence>
<sequence>MLPTAFQDGRPGLSLAAAARNHRPRTRRSCDFCRSRKSACRLDQGLRPPCYACRLYGRDCVISERPRRKRPKSGEEATAGPDTQATLAMLTAANDSDLALSSPQHNGGGGVGSQQPSPAEVTGSVTSQMSGEGGGGLLHPQRAPAGAAAGRDRNRDRDRDEPMPTESLDAWPTKTAFLLGDTGESDPYLLRHFSSDYLHSTYNIGNRSARHMLRASDSDVLHSAAKPLIMDIADHSLYDRGEPRLDQRALDEAAEEVAQMVSDETGVRLVKLFFRYIYPYFPILSKTRLLYPLAELPSKIKPLSLSLKAAIYASALAFFTYDDVLATTIVHCPPSSQRLYRIAWLAVTHEVHTPHLSTLQACLLLLQRVNDDRYVMDTVFRWSLLGWTVALAQTFGLSTDCLDWIGIPDWERRLRRRLWWAVFVMDKWAFMSAGLNSHIHDDDYDVTPLTRLDFVCGADSDADSAEQQTVDDGGADPASSSHFYHLTRLTAIISEIQAAFFTIAASKRTQRDLALSIELAKPFRHHLKEWKVSYDQFLAAQPTTRSRPLPPRSGLDGNASLGLCYRVANIVLFRALLRPVESDLPRTTNGDGLAPAGHDAVRIGARACCVEAVEFVELLQRNVWDAFWHSWSRAGFAMISSMMIRLLITSEASAEVDEINALIRRWRWALRTGGGSAGNVLMSLALLRLDRSLVTRGIHESDED</sequence>
<dbReference type="PROSITE" id="PS00463">
    <property type="entry name" value="ZN2_CY6_FUNGAL_1"/>
    <property type="match status" value="1"/>
</dbReference>
<protein>
    <recommendedName>
        <fullName evidence="7">Zn(2)-C6 fungal-type domain-containing protein</fullName>
    </recommendedName>
</protein>
<dbReference type="RefSeq" id="XP_007736857.1">
    <property type="nucleotide sequence ID" value="XM_007738667.1"/>
</dbReference>
<feature type="domain" description="Zn(2)-C6 fungal-type" evidence="7">
    <location>
        <begin position="29"/>
        <end position="62"/>
    </location>
</feature>
<dbReference type="PANTHER" id="PTHR31668:SF4">
    <property type="entry name" value="TRANSCRIPTIONAL ACTIVATOR PROTEIN DAL81"/>
    <property type="match status" value="1"/>
</dbReference>
<evidence type="ECO:0000256" key="4">
    <source>
        <dbReference type="ARBA" id="ARBA00023163"/>
    </source>
</evidence>
<dbReference type="GO" id="GO:0005634">
    <property type="term" value="C:nucleus"/>
    <property type="evidence" value="ECO:0007669"/>
    <property type="project" value="TreeGrafter"/>
</dbReference>
<gene>
    <name evidence="8" type="ORF">A1O3_08570</name>
</gene>
<reference evidence="8 9" key="1">
    <citation type="submission" date="2013-03" db="EMBL/GenBank/DDBJ databases">
        <title>The Genome Sequence of Capronia epimyces CBS 606.96.</title>
        <authorList>
            <consortium name="The Broad Institute Genomics Platform"/>
            <person name="Cuomo C."/>
            <person name="de Hoog S."/>
            <person name="Gorbushina A."/>
            <person name="Walker B."/>
            <person name="Young S.K."/>
            <person name="Zeng Q."/>
            <person name="Gargeya S."/>
            <person name="Fitzgerald M."/>
            <person name="Haas B."/>
            <person name="Abouelleil A."/>
            <person name="Allen A.W."/>
            <person name="Alvarado L."/>
            <person name="Arachchi H.M."/>
            <person name="Berlin A.M."/>
            <person name="Chapman S.B."/>
            <person name="Gainer-Dewar J."/>
            <person name="Goldberg J."/>
            <person name="Griggs A."/>
            <person name="Gujja S."/>
            <person name="Hansen M."/>
            <person name="Howarth C."/>
            <person name="Imamovic A."/>
            <person name="Ireland A."/>
            <person name="Larimer J."/>
            <person name="McCowan C."/>
            <person name="Murphy C."/>
            <person name="Pearson M."/>
            <person name="Poon T.W."/>
            <person name="Priest M."/>
            <person name="Roberts A."/>
            <person name="Saif S."/>
            <person name="Shea T."/>
            <person name="Sisk P."/>
            <person name="Sykes S."/>
            <person name="Wortman J."/>
            <person name="Nusbaum C."/>
            <person name="Birren B."/>
        </authorList>
    </citation>
    <scope>NUCLEOTIDE SEQUENCE [LARGE SCALE GENOMIC DNA]</scope>
    <source>
        <strain evidence="8 9">CBS 606.96</strain>
    </source>
</reference>
<evidence type="ECO:0000256" key="2">
    <source>
        <dbReference type="ARBA" id="ARBA00023015"/>
    </source>
</evidence>
<dbReference type="PANTHER" id="PTHR31668">
    <property type="entry name" value="GLUCOSE TRANSPORT TRANSCRIPTION REGULATOR RGT1-RELATED-RELATED"/>
    <property type="match status" value="1"/>
</dbReference>
<dbReference type="HOGENOM" id="CLU_006632_3_0_1"/>
<name>W9Y9K4_9EURO</name>
<dbReference type="AlphaFoldDB" id="W9Y9K4"/>
<keyword evidence="1" id="KW-0479">Metal-binding</keyword>
<evidence type="ECO:0000256" key="3">
    <source>
        <dbReference type="ARBA" id="ARBA00023125"/>
    </source>
</evidence>
<dbReference type="CDD" id="cd00067">
    <property type="entry name" value="GAL4"/>
    <property type="match status" value="1"/>
</dbReference>
<dbReference type="eggNOG" id="ENOG502SJFF">
    <property type="taxonomic scope" value="Eukaryota"/>
</dbReference>
<dbReference type="CDD" id="cd12148">
    <property type="entry name" value="fungal_TF_MHR"/>
    <property type="match status" value="1"/>
</dbReference>
<proteinExistence type="predicted"/>
<dbReference type="InterPro" id="IPR050797">
    <property type="entry name" value="Carb_Metab_Trans_Reg"/>
</dbReference>
<dbReference type="InterPro" id="IPR001138">
    <property type="entry name" value="Zn2Cys6_DnaBD"/>
</dbReference>
<dbReference type="Proteomes" id="UP000019478">
    <property type="component" value="Unassembled WGS sequence"/>
</dbReference>
<dbReference type="SMART" id="SM00066">
    <property type="entry name" value="GAL4"/>
    <property type="match status" value="1"/>
</dbReference>
<dbReference type="GO" id="GO:0003677">
    <property type="term" value="F:DNA binding"/>
    <property type="evidence" value="ECO:0007669"/>
    <property type="project" value="UniProtKB-KW"/>
</dbReference>
<feature type="compositionally biased region" description="Basic and acidic residues" evidence="6">
    <location>
        <begin position="150"/>
        <end position="162"/>
    </location>
</feature>
<dbReference type="PROSITE" id="PS50048">
    <property type="entry name" value="ZN2_CY6_FUNGAL_2"/>
    <property type="match status" value="1"/>
</dbReference>
<evidence type="ECO:0000256" key="5">
    <source>
        <dbReference type="ARBA" id="ARBA00023242"/>
    </source>
</evidence>
<dbReference type="SUPFAM" id="SSF57701">
    <property type="entry name" value="Zn2/Cys6 DNA-binding domain"/>
    <property type="match status" value="1"/>
</dbReference>